<dbReference type="GO" id="GO:0090537">
    <property type="term" value="C:CERF complex"/>
    <property type="evidence" value="ECO:0007669"/>
    <property type="project" value="InterPro"/>
</dbReference>
<evidence type="ECO:0000313" key="5">
    <source>
        <dbReference type="EMBL" id="MXQ92488.1"/>
    </source>
</evidence>
<dbReference type="CDD" id="cd05509">
    <property type="entry name" value="Bromo_gcn5_like"/>
    <property type="match status" value="1"/>
</dbReference>
<feature type="compositionally biased region" description="Low complexity" evidence="3">
    <location>
        <begin position="606"/>
        <end position="616"/>
    </location>
</feature>
<feature type="compositionally biased region" description="Basic and acidic residues" evidence="3">
    <location>
        <begin position="1211"/>
        <end position="1224"/>
    </location>
</feature>
<proteinExistence type="predicted"/>
<organism evidence="5 6">
    <name type="scientific">Bos mutus</name>
    <name type="common">wild yak</name>
    <dbReference type="NCBI Taxonomy" id="72004"/>
    <lineage>
        <taxon>Eukaryota</taxon>
        <taxon>Metazoa</taxon>
        <taxon>Chordata</taxon>
        <taxon>Craniata</taxon>
        <taxon>Vertebrata</taxon>
        <taxon>Euteleostomi</taxon>
        <taxon>Mammalia</taxon>
        <taxon>Eutheria</taxon>
        <taxon>Laurasiatheria</taxon>
        <taxon>Artiodactyla</taxon>
        <taxon>Ruminantia</taxon>
        <taxon>Pecora</taxon>
        <taxon>Bovidae</taxon>
        <taxon>Bovinae</taxon>
        <taxon>Bos</taxon>
    </lineage>
</organism>
<dbReference type="Pfam" id="PF00439">
    <property type="entry name" value="Bromodomain"/>
    <property type="match status" value="1"/>
</dbReference>
<dbReference type="PANTHER" id="PTHR47092:SF1">
    <property type="entry name" value="CHROMATIN REMODELING REGULATOR CECR2"/>
    <property type="match status" value="1"/>
</dbReference>
<feature type="region of interest" description="Disordered" evidence="3">
    <location>
        <begin position="1293"/>
        <end position="1312"/>
    </location>
</feature>
<feature type="compositionally biased region" description="Low complexity" evidence="3">
    <location>
        <begin position="805"/>
        <end position="818"/>
    </location>
</feature>
<dbReference type="EMBL" id="VBQZ03000083">
    <property type="protein sequence ID" value="MXQ92488.1"/>
    <property type="molecule type" value="Genomic_DNA"/>
</dbReference>
<feature type="compositionally biased region" description="Pro residues" evidence="3">
    <location>
        <begin position="1066"/>
        <end position="1076"/>
    </location>
</feature>
<dbReference type="PANTHER" id="PTHR47092">
    <property type="entry name" value="CAT EYE SYNDROME CRITICAL REGION PROTEIN 2"/>
    <property type="match status" value="1"/>
</dbReference>
<evidence type="ECO:0000256" key="2">
    <source>
        <dbReference type="PROSITE-ProRule" id="PRU00035"/>
    </source>
</evidence>
<dbReference type="Proteomes" id="UP000322234">
    <property type="component" value="Unassembled WGS sequence"/>
</dbReference>
<feature type="region of interest" description="Disordered" evidence="3">
    <location>
        <begin position="735"/>
        <end position="766"/>
    </location>
</feature>
<sequence>MLVKALERRQRSPACVRRCDYQAGAQITEGQKVAPYVMTGDGCRVCSVELPIRCELSRAAFGMKELEAALHRDDVEFISDLIARLLQGCYQRRDITPQTFHSYLEDIINYRWELEEGKPNPLREASFQDLPLRTRVEILHRLCDYRLDADDVFDLLKGLDADSLRVEPLGEDSSGALYWYFYGTRMYKEDPAQGGSHGELALSRESEGQKNVSSVPGKTGKRRGRPPKRKKLQEETFMSDKQEENSSASELQTRNGSQGPGQGSWWLLCQTEQEWRQVTESFRERTSAFSVITGNNYYLFNNNFKKEKVVAYASAQKSREEIEHNDFSPSLKRSAEGAVGHVSPLWSPDAPLLCVLADRAKRRRLREERAWLLAQGKALPPQLSHLDPQSPPRAEKRTRDPFELDDDFTAMYKVLDVVKAHKDSWPFLEPVDESYAPNYYQIIKVPMDISSMEKKLNGGSYCTKEEFVNDMKTMFRNCRKYNGESSGEWRRGAVALACCSSRTKENRRFQSPGSALSQDCEERAPGRRQPAENGGKALPLGRRATASGAGQSSSVQPPGQVGASNSSCLSGPLCLGCALSSSSLPLPRALQRPAGQGAFCPLRGSDPAAVSVSSGAPGPPARGPGLQPAPLAVQPPAGINHHRGPPDEKLACGGLASLADMGSRPGPLPLSQMSGPSQDGRVYPPTHFQPGLLPPRHGGAPARPPDFPESPEVPPSHMYRPYKYLSRVHSAVWNGSHGAANPGPLGPDEKPPVGPGPSHQPRPLGHMMDSRVMRPPLPPNQWTEQSGFLPHSVPPSGYLHPPCKPGAQRLQPPAAPALGSLFGAPAPALRGVQGGDSMLDSPEMLAMQQLSSRGCPPGVPYHPRQPAPPRLPGPFPPMGLVAPKPASGDPGRTQDSSDVQEPENGQADPLPGLEERPASVGASEGAFLKQLPHPAPPLQADFTRRSSPQGRGPEGPELRPESSEPGDGCPASTVRSAWLSGSGFASPPAQACTLADLGPLPENGLRVEASPCGSEGKSRAPPEAGPPAEPTCSPLYTPGLEFPSSATRYHVGPGLQPVGPVMGGKPPAPHPPPFPPRAFQSHDPHSGVFPRYRPHQGMRYPYQPPPQPSYHHYPRTPYYSCPQGFSDWPRHLAAPVSPSGPPPAQPTPARPLFPDKSAVTGLQGCEVLSAALTPPARVDAVEALGAALTSPTRVDAVAAKMAEGQNPGPEGKQDESMEQPESPKEFLDLDNHNAAARRQGSLSASECLYGAPPAPLGPGMTFGSPAFPPHAVMLHAGPPYPPQRPATHFQPRAYASPSATHPPHRPVAAQPNGLSPECPLYRYPEEGLGHFQAVMMEQMGPGSGARASFQEMYRPSGLQGPSVQSRPSFPKTPAPAASQEELPPQKPPTLPLDQVMV</sequence>
<evidence type="ECO:0000256" key="3">
    <source>
        <dbReference type="SAM" id="MobiDB-lite"/>
    </source>
</evidence>
<accession>A0A6B0RR06</accession>
<feature type="region of interest" description="Disordered" evidence="3">
    <location>
        <begin position="1203"/>
        <end position="1224"/>
    </location>
</feature>
<evidence type="ECO:0000256" key="1">
    <source>
        <dbReference type="ARBA" id="ARBA00023117"/>
    </source>
</evidence>
<keyword evidence="6" id="KW-1185">Reference proteome</keyword>
<evidence type="ECO:0000259" key="4">
    <source>
        <dbReference type="PROSITE" id="PS50014"/>
    </source>
</evidence>
<dbReference type="InterPro" id="IPR018359">
    <property type="entry name" value="Bromodomain_CS"/>
</dbReference>
<reference evidence="5" key="1">
    <citation type="submission" date="2019-10" db="EMBL/GenBank/DDBJ databases">
        <title>The sequence and de novo assembly of the wild yak genome.</title>
        <authorList>
            <person name="Liu Y."/>
        </authorList>
    </citation>
    <scope>NUCLEOTIDE SEQUENCE [LARGE SCALE GENOMIC DNA]</scope>
    <source>
        <strain evidence="5">WY2019</strain>
    </source>
</reference>
<dbReference type="Gene3D" id="1.20.920.10">
    <property type="entry name" value="Bromodomain-like"/>
    <property type="match status" value="1"/>
</dbReference>
<dbReference type="InterPro" id="IPR001487">
    <property type="entry name" value="Bromodomain"/>
</dbReference>
<dbReference type="PRINTS" id="PR00503">
    <property type="entry name" value="BROMODOMAIN"/>
</dbReference>
<dbReference type="PROSITE" id="PS50014">
    <property type="entry name" value="BROMODOMAIN_2"/>
    <property type="match status" value="1"/>
</dbReference>
<feature type="compositionally biased region" description="Polar residues" evidence="3">
    <location>
        <begin position="245"/>
        <end position="257"/>
    </location>
</feature>
<dbReference type="SMART" id="SM00297">
    <property type="entry name" value="BROMO"/>
    <property type="match status" value="1"/>
</dbReference>
<feature type="compositionally biased region" description="Pro residues" evidence="3">
    <location>
        <begin position="857"/>
        <end position="877"/>
    </location>
</feature>
<feature type="region of interest" description="Disordered" evidence="3">
    <location>
        <begin position="606"/>
        <end position="630"/>
    </location>
</feature>
<gene>
    <name evidence="5" type="ORF">E5288_WYG001074</name>
</gene>
<comment type="caution">
    <text evidence="5">The sequence shown here is derived from an EMBL/GenBank/DDBJ whole genome shotgun (WGS) entry which is preliminary data.</text>
</comment>
<feature type="region of interest" description="Disordered" evidence="3">
    <location>
        <begin position="850"/>
        <end position="1082"/>
    </location>
</feature>
<feature type="region of interest" description="Disordered" evidence="3">
    <location>
        <begin position="658"/>
        <end position="714"/>
    </location>
</feature>
<protein>
    <recommendedName>
        <fullName evidence="4">Bromo domain-containing protein</fullName>
    </recommendedName>
</protein>
<feature type="region of interest" description="Disordered" evidence="3">
    <location>
        <begin position="381"/>
        <end position="400"/>
    </location>
</feature>
<feature type="compositionally biased region" description="Basic residues" evidence="3">
    <location>
        <begin position="219"/>
        <end position="231"/>
    </location>
</feature>
<evidence type="ECO:0000313" key="6">
    <source>
        <dbReference type="Proteomes" id="UP000322234"/>
    </source>
</evidence>
<feature type="compositionally biased region" description="Polar residues" evidence="3">
    <location>
        <begin position="548"/>
        <end position="562"/>
    </location>
</feature>
<dbReference type="InterPro" id="IPR036427">
    <property type="entry name" value="Bromodomain-like_sf"/>
</dbReference>
<feature type="domain" description="Bromo" evidence="4">
    <location>
        <begin position="419"/>
        <end position="489"/>
    </location>
</feature>
<dbReference type="GO" id="GO:0006338">
    <property type="term" value="P:chromatin remodeling"/>
    <property type="evidence" value="ECO:0007669"/>
    <property type="project" value="InterPro"/>
</dbReference>
<keyword evidence="1 2" id="KW-0103">Bromodomain</keyword>
<feature type="compositionally biased region" description="Pro residues" evidence="3">
    <location>
        <begin position="702"/>
        <end position="714"/>
    </location>
</feature>
<feature type="region of interest" description="Disordered" evidence="3">
    <location>
        <begin position="1132"/>
        <end position="1157"/>
    </location>
</feature>
<dbReference type="SUPFAM" id="SSF47370">
    <property type="entry name" value="Bromodomain"/>
    <property type="match status" value="1"/>
</dbReference>
<dbReference type="GO" id="GO:0007338">
    <property type="term" value="P:single fertilization"/>
    <property type="evidence" value="ECO:0007669"/>
    <property type="project" value="TreeGrafter"/>
</dbReference>
<dbReference type="PROSITE" id="PS00633">
    <property type="entry name" value="BROMODOMAIN_1"/>
    <property type="match status" value="1"/>
</dbReference>
<name>A0A6B0RR06_9CETA</name>
<feature type="region of interest" description="Disordered" evidence="3">
    <location>
        <begin position="1341"/>
        <end position="1397"/>
    </location>
</feature>
<feature type="compositionally biased region" description="Basic and acidic residues" evidence="3">
    <location>
        <begin position="232"/>
        <end position="244"/>
    </location>
</feature>
<feature type="compositionally biased region" description="Pro residues" evidence="3">
    <location>
        <begin position="1138"/>
        <end position="1151"/>
    </location>
</feature>
<dbReference type="InterPro" id="IPR029614">
    <property type="entry name" value="CECR2"/>
</dbReference>
<feature type="region of interest" description="Disordered" evidence="3">
    <location>
        <begin position="784"/>
        <end position="818"/>
    </location>
</feature>
<feature type="region of interest" description="Disordered" evidence="3">
    <location>
        <begin position="192"/>
        <end position="263"/>
    </location>
</feature>
<feature type="region of interest" description="Disordered" evidence="3">
    <location>
        <begin position="509"/>
        <end position="562"/>
    </location>
</feature>